<dbReference type="Pfam" id="PF04960">
    <property type="entry name" value="Glutaminase"/>
    <property type="match status" value="1"/>
</dbReference>
<evidence type="ECO:0000256" key="4">
    <source>
        <dbReference type="ARBA" id="ARBA00022801"/>
    </source>
</evidence>
<dbReference type="GO" id="GO:0006537">
    <property type="term" value="P:glutamate biosynthetic process"/>
    <property type="evidence" value="ECO:0007669"/>
    <property type="project" value="TreeGrafter"/>
</dbReference>
<evidence type="ECO:0000256" key="5">
    <source>
        <dbReference type="ARBA" id="ARBA00049534"/>
    </source>
</evidence>
<sequence length="320" mass="35111">MPCVREVLTMQKLEQLIDKNFAETAHGKVANYIPILGIVDPQQLGIAIYDVDEDEIGIAGMAGTRFAIESIAKVITLILAIKRLGHKRVLAELENGSADYSLSSVLLDDELTEQVHRVNYLNNSSALLTTALIDQLMGQNSFNALLGFCREICNDPCISLNERLFRSAIMNDKDIHALAYYMKDKDILETVDQTLITYFMQSSMMVTSQSLANLGAVLANDGIKPWDNERLISHEDNELVKKLLTTVGSFEESKEYTIKIELPIKSGTGGGLLACAPQKCGIGIFSPALDQHGNSLAGMSLLQDVVDQLELVVSSFVKLS</sequence>
<comment type="subunit">
    <text evidence="2">Homotetramer.</text>
</comment>
<comment type="similarity">
    <text evidence="1">Belongs to the glutaminase family.</text>
</comment>
<keyword evidence="4" id="KW-0378">Hydrolase</keyword>
<gene>
    <name evidence="6" type="ORF">B5D07_01510</name>
</gene>
<evidence type="ECO:0000313" key="7">
    <source>
        <dbReference type="Proteomes" id="UP000189795"/>
    </source>
</evidence>
<comment type="caution">
    <text evidence="6">The sequence shown here is derived from an EMBL/GenBank/DDBJ whole genome shotgun (WGS) entry which is preliminary data.</text>
</comment>
<dbReference type="SUPFAM" id="SSF56601">
    <property type="entry name" value="beta-lactamase/transpeptidase-like"/>
    <property type="match status" value="1"/>
</dbReference>
<dbReference type="GO" id="GO:0006543">
    <property type="term" value="P:L-glutamine catabolic process"/>
    <property type="evidence" value="ECO:0007669"/>
    <property type="project" value="TreeGrafter"/>
</dbReference>
<dbReference type="AlphaFoldDB" id="A0A1V4FN33"/>
<dbReference type="Proteomes" id="UP000189795">
    <property type="component" value="Unassembled WGS sequence"/>
</dbReference>
<dbReference type="InterPro" id="IPR012338">
    <property type="entry name" value="Beta-lactam/transpept-like"/>
</dbReference>
<accession>A0A1V4FN33</accession>
<evidence type="ECO:0000256" key="2">
    <source>
        <dbReference type="ARBA" id="ARBA00011881"/>
    </source>
</evidence>
<proteinExistence type="inferred from homology"/>
<reference evidence="6 7" key="1">
    <citation type="submission" date="2017-03" db="EMBL/GenBank/DDBJ databases">
        <title>Antibiotic resistance of probiotic microorganisms.</title>
        <authorList>
            <person name="Sanudo A.I."/>
            <person name="Olivares M."/>
            <person name="Banuelos O."/>
        </authorList>
    </citation>
    <scope>NUCLEOTIDE SEQUENCE [LARGE SCALE GENOMIC DNA]</scope>
    <source>
        <strain evidence="6 7">CECT8605</strain>
    </source>
</reference>
<dbReference type="Gene3D" id="3.40.710.10">
    <property type="entry name" value="DD-peptidase/beta-lactamase superfamily"/>
    <property type="match status" value="1"/>
</dbReference>
<comment type="catalytic activity">
    <reaction evidence="5">
        <text>L-glutamine + H2O = L-glutamate + NH4(+)</text>
        <dbReference type="Rhea" id="RHEA:15889"/>
        <dbReference type="ChEBI" id="CHEBI:15377"/>
        <dbReference type="ChEBI" id="CHEBI:28938"/>
        <dbReference type="ChEBI" id="CHEBI:29985"/>
        <dbReference type="ChEBI" id="CHEBI:58359"/>
        <dbReference type="EC" id="3.5.1.2"/>
    </reaction>
</comment>
<dbReference type="InterPro" id="IPR015868">
    <property type="entry name" value="Glutaminase"/>
</dbReference>
<dbReference type="PANTHER" id="PTHR12544">
    <property type="entry name" value="GLUTAMINASE"/>
    <property type="match status" value="1"/>
</dbReference>
<evidence type="ECO:0000313" key="6">
    <source>
        <dbReference type="EMBL" id="OPG89194.1"/>
    </source>
</evidence>
<dbReference type="EMBL" id="MWVS01000023">
    <property type="protein sequence ID" value="OPG89194.1"/>
    <property type="molecule type" value="Genomic_DNA"/>
</dbReference>
<dbReference type="RefSeq" id="WP_079375886.1">
    <property type="nucleotide sequence ID" value="NZ_JBNPKT010000172.1"/>
</dbReference>
<dbReference type="GO" id="GO:0004359">
    <property type="term" value="F:glutaminase activity"/>
    <property type="evidence" value="ECO:0007669"/>
    <property type="project" value="UniProtKB-EC"/>
</dbReference>
<dbReference type="PANTHER" id="PTHR12544:SF29">
    <property type="entry name" value="GLUTAMINASE"/>
    <property type="match status" value="1"/>
</dbReference>
<organism evidence="6 7">
    <name type="scientific">Limosilactobacillus reuteri</name>
    <name type="common">Lactobacillus reuteri</name>
    <dbReference type="NCBI Taxonomy" id="1598"/>
    <lineage>
        <taxon>Bacteria</taxon>
        <taxon>Bacillati</taxon>
        <taxon>Bacillota</taxon>
        <taxon>Bacilli</taxon>
        <taxon>Lactobacillales</taxon>
        <taxon>Lactobacillaceae</taxon>
        <taxon>Limosilactobacillus</taxon>
    </lineage>
</organism>
<evidence type="ECO:0000256" key="3">
    <source>
        <dbReference type="ARBA" id="ARBA00012918"/>
    </source>
</evidence>
<name>A0A1V4FN33_LIMRT</name>
<protein>
    <recommendedName>
        <fullName evidence="3">glutaminase</fullName>
        <ecNumber evidence="3">3.5.1.2</ecNumber>
    </recommendedName>
</protein>
<evidence type="ECO:0000256" key="1">
    <source>
        <dbReference type="ARBA" id="ARBA00011076"/>
    </source>
</evidence>
<dbReference type="EC" id="3.5.1.2" evidence="3"/>